<dbReference type="PRINTS" id="PR00344">
    <property type="entry name" value="BCTRLSENSOR"/>
</dbReference>
<evidence type="ECO:0000259" key="11">
    <source>
        <dbReference type="PROSITE" id="PS50885"/>
    </source>
</evidence>
<dbReference type="SUPFAM" id="SSF55874">
    <property type="entry name" value="ATPase domain of HSP90 chaperone/DNA topoisomerase II/histidine kinase"/>
    <property type="match status" value="1"/>
</dbReference>
<dbReference type="InterPro" id="IPR036890">
    <property type="entry name" value="HATPase_C_sf"/>
</dbReference>
<dbReference type="PROSITE" id="PS50885">
    <property type="entry name" value="HAMP"/>
    <property type="match status" value="1"/>
</dbReference>
<keyword evidence="7" id="KW-0902">Two-component regulatory system</keyword>
<dbReference type="InterPro" id="IPR005467">
    <property type="entry name" value="His_kinase_dom"/>
</dbReference>
<keyword evidence="6 12" id="KW-0418">Kinase</keyword>
<accession>A0A1I0CR66</accession>
<keyword evidence="8 9" id="KW-0472">Membrane</keyword>
<evidence type="ECO:0000256" key="7">
    <source>
        <dbReference type="ARBA" id="ARBA00023012"/>
    </source>
</evidence>
<evidence type="ECO:0000259" key="10">
    <source>
        <dbReference type="PROSITE" id="PS50109"/>
    </source>
</evidence>
<name>A0A1I0CR66_9FIRM</name>
<evidence type="ECO:0000256" key="5">
    <source>
        <dbReference type="ARBA" id="ARBA00022679"/>
    </source>
</evidence>
<keyword evidence="9" id="KW-0812">Transmembrane</keyword>
<evidence type="ECO:0000256" key="4">
    <source>
        <dbReference type="ARBA" id="ARBA00022553"/>
    </source>
</evidence>
<dbReference type="SMART" id="SM00387">
    <property type="entry name" value="HATPase_c"/>
    <property type="match status" value="1"/>
</dbReference>
<keyword evidence="5" id="KW-0808">Transferase</keyword>
<dbReference type="STRING" id="1526.SAMN02910262_00038"/>
<feature type="transmembrane region" description="Helical" evidence="9">
    <location>
        <begin position="48"/>
        <end position="68"/>
    </location>
</feature>
<feature type="domain" description="HAMP" evidence="11">
    <location>
        <begin position="68"/>
        <end position="121"/>
    </location>
</feature>
<organism evidence="12 13">
    <name type="scientific">[Clostridium] aminophilum</name>
    <dbReference type="NCBI Taxonomy" id="1526"/>
    <lineage>
        <taxon>Bacteria</taxon>
        <taxon>Bacillati</taxon>
        <taxon>Bacillota</taxon>
        <taxon>Clostridia</taxon>
        <taxon>Lachnospirales</taxon>
        <taxon>Lachnospiraceae</taxon>
    </lineage>
</organism>
<dbReference type="GO" id="GO:0000155">
    <property type="term" value="F:phosphorelay sensor kinase activity"/>
    <property type="evidence" value="ECO:0007669"/>
    <property type="project" value="InterPro"/>
</dbReference>
<dbReference type="CDD" id="cd06225">
    <property type="entry name" value="HAMP"/>
    <property type="match status" value="1"/>
</dbReference>
<keyword evidence="4" id="KW-0597">Phosphoprotein</keyword>
<dbReference type="Gene3D" id="1.10.287.130">
    <property type="match status" value="1"/>
</dbReference>
<dbReference type="EC" id="2.7.13.3" evidence="3"/>
<comment type="catalytic activity">
    <reaction evidence="1">
        <text>ATP + protein L-histidine = ADP + protein N-phospho-L-histidine.</text>
        <dbReference type="EC" id="2.7.13.3"/>
    </reaction>
</comment>
<dbReference type="InterPro" id="IPR050736">
    <property type="entry name" value="Sensor_HK_Regulatory"/>
</dbReference>
<dbReference type="Gene3D" id="6.10.340.10">
    <property type="match status" value="1"/>
</dbReference>
<sequence length="338" mass="37547">MKGFRKWWIYLIVISFLTAVLSFFTGLIVGYNIMRFGNRFGILVRSPIIPIVVTAGFAIVGIGGFISIKIFRPISQIANALGEVGNGNFSVRLNDWDGLDEVRALSHTFNEMVQELEETETLRNDFVSNVSHEFKTPLASIEGYATLMMSPEASAEEMKNYARRIMTSTAQMSVLIGNILALSRLDTGGIPEEKTAFSLDEQLREAILSLEPRWSEKNIAFDMDLPMINITGYEHLLFQVWTNIYANAVKFSPEGGCIRTTLEQRGKRVFVTIGDEGIGMAPQQLRHAFDKFYQADTAHKAEGNGLGLALAKKIVEISGGKISAKSEQGKGTEFMIEL</sequence>
<feature type="transmembrane region" description="Helical" evidence="9">
    <location>
        <begin position="7"/>
        <end position="28"/>
    </location>
</feature>
<dbReference type="SMART" id="SM00304">
    <property type="entry name" value="HAMP"/>
    <property type="match status" value="1"/>
</dbReference>
<dbReference type="SUPFAM" id="SSF47384">
    <property type="entry name" value="Homodimeric domain of signal transducing histidine kinase"/>
    <property type="match status" value="1"/>
</dbReference>
<dbReference type="SUPFAM" id="SSF158472">
    <property type="entry name" value="HAMP domain-like"/>
    <property type="match status" value="1"/>
</dbReference>
<evidence type="ECO:0000256" key="6">
    <source>
        <dbReference type="ARBA" id="ARBA00022777"/>
    </source>
</evidence>
<dbReference type="Proteomes" id="UP000199820">
    <property type="component" value="Unassembled WGS sequence"/>
</dbReference>
<dbReference type="InterPro" id="IPR004358">
    <property type="entry name" value="Sig_transdc_His_kin-like_C"/>
</dbReference>
<dbReference type="InterPro" id="IPR036097">
    <property type="entry name" value="HisK_dim/P_sf"/>
</dbReference>
<dbReference type="PANTHER" id="PTHR43711">
    <property type="entry name" value="TWO-COMPONENT HISTIDINE KINASE"/>
    <property type="match status" value="1"/>
</dbReference>
<protein>
    <recommendedName>
        <fullName evidence="3">histidine kinase</fullName>
        <ecNumber evidence="3">2.7.13.3</ecNumber>
    </recommendedName>
</protein>
<gene>
    <name evidence="12" type="ORF">SAMN04487771_100840</name>
</gene>
<dbReference type="PANTHER" id="PTHR43711:SF1">
    <property type="entry name" value="HISTIDINE KINASE 1"/>
    <property type="match status" value="1"/>
</dbReference>
<dbReference type="InterPro" id="IPR003660">
    <property type="entry name" value="HAMP_dom"/>
</dbReference>
<dbReference type="OrthoDB" id="9813151at2"/>
<evidence type="ECO:0000256" key="3">
    <source>
        <dbReference type="ARBA" id="ARBA00012438"/>
    </source>
</evidence>
<dbReference type="Pfam" id="PF02518">
    <property type="entry name" value="HATPase_c"/>
    <property type="match status" value="1"/>
</dbReference>
<evidence type="ECO:0000256" key="8">
    <source>
        <dbReference type="ARBA" id="ARBA00023136"/>
    </source>
</evidence>
<dbReference type="InterPro" id="IPR003594">
    <property type="entry name" value="HATPase_dom"/>
</dbReference>
<dbReference type="Pfam" id="PF00672">
    <property type="entry name" value="HAMP"/>
    <property type="match status" value="1"/>
</dbReference>
<evidence type="ECO:0000313" key="12">
    <source>
        <dbReference type="EMBL" id="SET22019.1"/>
    </source>
</evidence>
<evidence type="ECO:0000256" key="1">
    <source>
        <dbReference type="ARBA" id="ARBA00000085"/>
    </source>
</evidence>
<dbReference type="Gene3D" id="3.30.565.10">
    <property type="entry name" value="Histidine kinase-like ATPase, C-terminal domain"/>
    <property type="match status" value="1"/>
</dbReference>
<keyword evidence="9" id="KW-1133">Transmembrane helix</keyword>
<dbReference type="Pfam" id="PF00512">
    <property type="entry name" value="HisKA"/>
    <property type="match status" value="1"/>
</dbReference>
<reference evidence="12 13" key="1">
    <citation type="submission" date="2016-10" db="EMBL/GenBank/DDBJ databases">
        <authorList>
            <person name="de Groot N.N."/>
        </authorList>
    </citation>
    <scope>NUCLEOTIDE SEQUENCE [LARGE SCALE GENOMIC DNA]</scope>
    <source>
        <strain evidence="12 13">KH1P1</strain>
    </source>
</reference>
<proteinExistence type="predicted"/>
<dbReference type="CDD" id="cd00082">
    <property type="entry name" value="HisKA"/>
    <property type="match status" value="1"/>
</dbReference>
<dbReference type="InterPro" id="IPR003661">
    <property type="entry name" value="HisK_dim/P_dom"/>
</dbReference>
<dbReference type="EMBL" id="FOIL01000008">
    <property type="protein sequence ID" value="SET22019.1"/>
    <property type="molecule type" value="Genomic_DNA"/>
</dbReference>
<comment type="subcellular location">
    <subcellularLocation>
        <location evidence="2">Membrane</location>
    </subcellularLocation>
</comment>
<keyword evidence="13" id="KW-1185">Reference proteome</keyword>
<evidence type="ECO:0000313" key="13">
    <source>
        <dbReference type="Proteomes" id="UP000199820"/>
    </source>
</evidence>
<feature type="domain" description="Histidine kinase" evidence="10">
    <location>
        <begin position="129"/>
        <end position="338"/>
    </location>
</feature>
<evidence type="ECO:0000256" key="2">
    <source>
        <dbReference type="ARBA" id="ARBA00004370"/>
    </source>
</evidence>
<dbReference type="PROSITE" id="PS50109">
    <property type="entry name" value="HIS_KIN"/>
    <property type="match status" value="1"/>
</dbReference>
<evidence type="ECO:0000256" key="9">
    <source>
        <dbReference type="SAM" id="Phobius"/>
    </source>
</evidence>
<dbReference type="FunFam" id="3.30.565.10:FF:000006">
    <property type="entry name" value="Sensor histidine kinase WalK"/>
    <property type="match status" value="1"/>
</dbReference>
<dbReference type="eggNOG" id="COG2205">
    <property type="taxonomic scope" value="Bacteria"/>
</dbReference>
<dbReference type="SMART" id="SM00388">
    <property type="entry name" value="HisKA"/>
    <property type="match status" value="1"/>
</dbReference>
<dbReference type="RefSeq" id="WP_074648936.1">
    <property type="nucleotide sequence ID" value="NZ_FOIL01000008.1"/>
</dbReference>
<dbReference type="FunFam" id="1.10.287.130:FF:000001">
    <property type="entry name" value="Two-component sensor histidine kinase"/>
    <property type="match status" value="1"/>
</dbReference>
<dbReference type="GO" id="GO:0016020">
    <property type="term" value="C:membrane"/>
    <property type="evidence" value="ECO:0007669"/>
    <property type="project" value="UniProtKB-SubCell"/>
</dbReference>
<dbReference type="AlphaFoldDB" id="A0A1I0CR66"/>